<evidence type="ECO:0000256" key="7">
    <source>
        <dbReference type="ARBA" id="ARBA00023027"/>
    </source>
</evidence>
<name>A0A5C8P4M2_9BACI</name>
<keyword evidence="5 8" id="KW-0067">ATP-binding</keyword>
<dbReference type="EC" id="6.3.1.5" evidence="8 10"/>
<comment type="subunit">
    <text evidence="8">Homodimer.</text>
</comment>
<evidence type="ECO:0000313" key="13">
    <source>
        <dbReference type="Proteomes" id="UP000321574"/>
    </source>
</evidence>
<reference evidence="12 13" key="1">
    <citation type="submission" date="2019-06" db="EMBL/GenBank/DDBJ databases">
        <title>Cerasibacillus sp. nov., isolated from maize field.</title>
        <authorList>
            <person name="Lin S.-Y."/>
            <person name="Tsai C.-F."/>
            <person name="Young C.-C."/>
        </authorList>
    </citation>
    <scope>NUCLEOTIDE SEQUENCE [LARGE SCALE GENOMIC DNA]</scope>
    <source>
        <strain evidence="12 13">CC-CFT480</strain>
    </source>
</reference>
<dbReference type="Gene3D" id="3.40.50.620">
    <property type="entry name" value="HUPs"/>
    <property type="match status" value="1"/>
</dbReference>
<dbReference type="InterPro" id="IPR022310">
    <property type="entry name" value="NAD/GMP_synthase"/>
</dbReference>
<dbReference type="RefSeq" id="WP_147665819.1">
    <property type="nucleotide sequence ID" value="NZ_VDUW01000001.1"/>
</dbReference>
<dbReference type="GO" id="GO:0008795">
    <property type="term" value="F:NAD+ synthase activity"/>
    <property type="evidence" value="ECO:0007669"/>
    <property type="project" value="UniProtKB-UniRule"/>
</dbReference>
<feature type="binding site" description="in other chain" evidence="8">
    <location>
        <begin position="233"/>
        <end position="234"/>
    </location>
    <ligand>
        <name>deamido-NAD(+)</name>
        <dbReference type="ChEBI" id="CHEBI:58437"/>
        <note>ligand shared between two neighboring subunits</note>
    </ligand>
</feature>
<keyword evidence="3 8" id="KW-0479">Metal-binding</keyword>
<dbReference type="PANTHER" id="PTHR23090:SF9">
    <property type="entry name" value="GLUTAMINE-DEPENDENT NAD(+) SYNTHETASE"/>
    <property type="match status" value="1"/>
</dbReference>
<comment type="catalytic activity">
    <reaction evidence="8 10">
        <text>deamido-NAD(+) + NH4(+) + ATP = AMP + diphosphate + NAD(+) + H(+)</text>
        <dbReference type="Rhea" id="RHEA:21188"/>
        <dbReference type="ChEBI" id="CHEBI:15378"/>
        <dbReference type="ChEBI" id="CHEBI:28938"/>
        <dbReference type="ChEBI" id="CHEBI:30616"/>
        <dbReference type="ChEBI" id="CHEBI:33019"/>
        <dbReference type="ChEBI" id="CHEBI:57540"/>
        <dbReference type="ChEBI" id="CHEBI:58437"/>
        <dbReference type="ChEBI" id="CHEBI:456215"/>
        <dbReference type="EC" id="6.3.1.5"/>
    </reaction>
</comment>
<dbReference type="InterPro" id="IPR022926">
    <property type="entry name" value="NH(3)-dep_NAD(+)_synth"/>
</dbReference>
<evidence type="ECO:0000256" key="5">
    <source>
        <dbReference type="ARBA" id="ARBA00022840"/>
    </source>
</evidence>
<feature type="binding site" description="in other chain" evidence="8">
    <location>
        <position position="116"/>
    </location>
    <ligand>
        <name>deamido-NAD(+)</name>
        <dbReference type="ChEBI" id="CHEBI:58437"/>
        <note>ligand shared between two neighboring subunits</note>
    </ligand>
</feature>
<evidence type="ECO:0000256" key="8">
    <source>
        <dbReference type="HAMAP-Rule" id="MF_00193"/>
    </source>
</evidence>
<feature type="binding site" evidence="8">
    <location>
        <position position="141"/>
    </location>
    <ligand>
        <name>Mg(2+)</name>
        <dbReference type="ChEBI" id="CHEBI:18420"/>
    </ligand>
</feature>
<dbReference type="EMBL" id="VDUW01000001">
    <property type="protein sequence ID" value="TXL68083.1"/>
    <property type="molecule type" value="Genomic_DNA"/>
</dbReference>
<feature type="binding site" evidence="8">
    <location>
        <begin position="27"/>
        <end position="34"/>
    </location>
    <ligand>
        <name>ATP</name>
        <dbReference type="ChEBI" id="CHEBI:30616"/>
    </ligand>
</feature>
<gene>
    <name evidence="8 12" type="primary">nadE</name>
    <name evidence="12" type="ORF">FHP05_03435</name>
</gene>
<dbReference type="HAMAP" id="MF_00193">
    <property type="entry name" value="NadE_ammonia_dep"/>
    <property type="match status" value="1"/>
</dbReference>
<keyword evidence="4 8" id="KW-0547">Nucleotide-binding</keyword>
<evidence type="ECO:0000313" key="12">
    <source>
        <dbReference type="EMBL" id="TXL68083.1"/>
    </source>
</evidence>
<feature type="binding site" description="in other chain" evidence="8">
    <location>
        <position position="149"/>
    </location>
    <ligand>
        <name>deamido-NAD(+)</name>
        <dbReference type="ChEBI" id="CHEBI:58437"/>
        <note>ligand shared between two neighboring subunits</note>
    </ligand>
</feature>
<dbReference type="InterPro" id="IPR003694">
    <property type="entry name" value="NAD_synthase"/>
</dbReference>
<evidence type="ECO:0000259" key="11">
    <source>
        <dbReference type="Pfam" id="PF02540"/>
    </source>
</evidence>
<feature type="binding site" evidence="8">
    <location>
        <position position="165"/>
    </location>
    <ligand>
        <name>ATP</name>
        <dbReference type="ChEBI" id="CHEBI:30616"/>
    </ligand>
</feature>
<dbReference type="UniPathway" id="UPA00253">
    <property type="reaction ID" value="UER00333"/>
</dbReference>
<dbReference type="InterPro" id="IPR014729">
    <property type="entry name" value="Rossmann-like_a/b/a_fold"/>
</dbReference>
<dbReference type="SUPFAM" id="SSF52402">
    <property type="entry name" value="Adenine nucleotide alpha hydrolases-like"/>
    <property type="match status" value="1"/>
</dbReference>
<evidence type="ECO:0000256" key="9">
    <source>
        <dbReference type="RuleBase" id="RU003811"/>
    </source>
</evidence>
<evidence type="ECO:0000256" key="3">
    <source>
        <dbReference type="ARBA" id="ARBA00022723"/>
    </source>
</evidence>
<keyword evidence="2 8" id="KW-0436">Ligase</keyword>
<dbReference type="GO" id="GO:0003952">
    <property type="term" value="F:NAD+ synthase (glutamine-hydrolyzing) activity"/>
    <property type="evidence" value="ECO:0007669"/>
    <property type="project" value="InterPro"/>
</dbReference>
<evidence type="ECO:0000256" key="10">
    <source>
        <dbReference type="RuleBase" id="RU003812"/>
    </source>
</evidence>
<evidence type="ECO:0000256" key="4">
    <source>
        <dbReference type="ARBA" id="ARBA00022741"/>
    </source>
</evidence>
<protein>
    <recommendedName>
        <fullName evidence="8 10">NH(3)-dependent NAD(+) synthetase</fullName>
        <ecNumber evidence="8 10">6.3.1.5</ecNumber>
    </recommendedName>
</protein>
<evidence type="ECO:0000256" key="2">
    <source>
        <dbReference type="ARBA" id="ARBA00022598"/>
    </source>
</evidence>
<dbReference type="GO" id="GO:0005737">
    <property type="term" value="C:cytoplasm"/>
    <property type="evidence" value="ECO:0007669"/>
    <property type="project" value="InterPro"/>
</dbReference>
<dbReference type="CDD" id="cd00553">
    <property type="entry name" value="NAD_synthase"/>
    <property type="match status" value="1"/>
</dbReference>
<dbReference type="Pfam" id="PF02540">
    <property type="entry name" value="NAD_synthase"/>
    <property type="match status" value="1"/>
</dbReference>
<comment type="pathway">
    <text evidence="8">Cofactor biosynthesis; NAD(+) biosynthesis; NAD(+) from deamido-NAD(+) (ammonia route): step 1/1.</text>
</comment>
<comment type="similarity">
    <text evidence="1 8 9">Belongs to the NAD synthetase family.</text>
</comment>
<comment type="function">
    <text evidence="8">Catalyzes the ATP-dependent amidation of deamido-NAD to form NAD. Uses ammonia as a nitrogen source.</text>
</comment>
<keyword evidence="6 8" id="KW-0460">Magnesium</keyword>
<keyword evidence="7 8" id="KW-0520">NAD</keyword>
<dbReference type="NCBIfam" id="TIGR00552">
    <property type="entry name" value="nadE"/>
    <property type="match status" value="1"/>
</dbReference>
<feature type="binding site" evidence="8">
    <location>
        <position position="33"/>
    </location>
    <ligand>
        <name>Mg(2+)</name>
        <dbReference type="ChEBI" id="CHEBI:18420"/>
    </ligand>
</feature>
<accession>A0A5C8P4M2</accession>
<dbReference type="GO" id="GO:0046872">
    <property type="term" value="F:metal ion binding"/>
    <property type="evidence" value="ECO:0007669"/>
    <property type="project" value="UniProtKB-KW"/>
</dbReference>
<feature type="binding site" evidence="8">
    <location>
        <position position="187"/>
    </location>
    <ligand>
        <name>ATP</name>
        <dbReference type="ChEBI" id="CHEBI:30616"/>
    </ligand>
</feature>
<dbReference type="AlphaFoldDB" id="A0A5C8P4M2"/>
<comment type="caution">
    <text evidence="12">The sequence shown here is derived from an EMBL/GenBank/DDBJ whole genome shotgun (WGS) entry which is preliminary data.</text>
</comment>
<dbReference type="OrthoDB" id="9803818at2"/>
<sequence length="245" mass="27855">MKKKVDAIIKWLQKQVEQSKTKGLVVGVSGGLDSAVIAFLIKRAFPENTISVIMPIKSNPVDIEHAKETNKTCGIKELTIDLTEIHEQMFNQIKQQIAVDFNEDNARLADANLRARLRMSTLYTVATNYNYLVVGTDNAAEWYTGYFTKYGDGGVDLLPIVDLTKEEVREMATYLGVPKAVIDKEPSADLWEGQTDEKEMGTTYERIDAFLRGETIPEKDRNLIEKMHVRTEHKRSIPTQFHFNE</sequence>
<feature type="binding site" evidence="8">
    <location>
        <position position="136"/>
    </location>
    <ligand>
        <name>ATP</name>
        <dbReference type="ChEBI" id="CHEBI:30616"/>
    </ligand>
</feature>
<dbReference type="GO" id="GO:0005524">
    <property type="term" value="F:ATP binding"/>
    <property type="evidence" value="ECO:0007669"/>
    <property type="project" value="UniProtKB-UniRule"/>
</dbReference>
<feature type="domain" description="NAD/GMP synthase" evidence="11">
    <location>
        <begin position="5"/>
        <end position="238"/>
    </location>
</feature>
<organism evidence="12 13">
    <name type="scientific">Cerasibacillus terrae</name>
    <dbReference type="NCBI Taxonomy" id="2498845"/>
    <lineage>
        <taxon>Bacteria</taxon>
        <taxon>Bacillati</taxon>
        <taxon>Bacillota</taxon>
        <taxon>Bacilli</taxon>
        <taxon>Bacillales</taxon>
        <taxon>Bacillaceae</taxon>
        <taxon>Cerasibacillus</taxon>
    </lineage>
</organism>
<dbReference type="Proteomes" id="UP000321574">
    <property type="component" value="Unassembled WGS sequence"/>
</dbReference>
<dbReference type="GO" id="GO:0004359">
    <property type="term" value="F:glutaminase activity"/>
    <property type="evidence" value="ECO:0007669"/>
    <property type="project" value="InterPro"/>
</dbReference>
<proteinExistence type="inferred from homology"/>
<feature type="binding site" evidence="8">
    <location>
        <position position="156"/>
    </location>
    <ligand>
        <name>deamido-NAD(+)</name>
        <dbReference type="ChEBI" id="CHEBI:58437"/>
        <note>ligand shared between two neighboring subunits</note>
    </ligand>
</feature>
<dbReference type="GO" id="GO:0009435">
    <property type="term" value="P:NAD+ biosynthetic process"/>
    <property type="evidence" value="ECO:0007669"/>
    <property type="project" value="UniProtKB-UniRule"/>
</dbReference>
<dbReference type="PANTHER" id="PTHR23090">
    <property type="entry name" value="NH 3 /GLUTAMINE-DEPENDENT NAD + SYNTHETASE"/>
    <property type="match status" value="1"/>
</dbReference>
<evidence type="ECO:0000256" key="6">
    <source>
        <dbReference type="ARBA" id="ARBA00022842"/>
    </source>
</evidence>
<evidence type="ECO:0000256" key="1">
    <source>
        <dbReference type="ARBA" id="ARBA00005859"/>
    </source>
</evidence>
<keyword evidence="13" id="KW-1185">Reference proteome</keyword>